<keyword evidence="1" id="KW-0694">RNA-binding</keyword>
<evidence type="ECO:0000259" key="2">
    <source>
        <dbReference type="SMART" id="SM00363"/>
    </source>
</evidence>
<sequence length="272" mass="31475">MFLCRKCDVLYKKDLARRYSLNNKYEIELFKAMDKIEIGVKKNIFKSTDFLDPYLASICNEILKTRFKYDNFKITGGYDAAERKIVVIYPDYFYEKDIDIPLKVIKIDDLPKEKGFQHREILGSVLGLGLKREKIGDIIINKEHVQIIVLGEIASYIEINLTQIGKYKVQAHIDEIENIIPKENKFKQITDTVKSLRLDAISSSGFNMSRSKAADDIKREKLKVNFVPINTPSFSIKEGDLISYKGKGRMILDKIAGKTKKDRYKITIKKFI</sequence>
<dbReference type="InterPro" id="IPR002942">
    <property type="entry name" value="S4_RNA-bd"/>
</dbReference>
<reference evidence="3 4" key="1">
    <citation type="submission" date="2017-02" db="EMBL/GenBank/DDBJ databases">
        <authorList>
            <person name="Peterson S.W."/>
        </authorList>
    </citation>
    <scope>NUCLEOTIDE SEQUENCE [LARGE SCALE GENOMIC DNA]</scope>
    <source>
        <strain evidence="3 4">M1</strain>
    </source>
</reference>
<dbReference type="Proteomes" id="UP000190285">
    <property type="component" value="Unassembled WGS sequence"/>
</dbReference>
<gene>
    <name evidence="3" type="ORF">SAMN02194393_04689</name>
</gene>
<dbReference type="CDD" id="cd00165">
    <property type="entry name" value="S4"/>
    <property type="match status" value="1"/>
</dbReference>
<dbReference type="Gene3D" id="3.30.70.330">
    <property type="match status" value="1"/>
</dbReference>
<dbReference type="PANTHER" id="PTHR13633">
    <property type="entry name" value="MITOCHONDRIAL TRANSCRIPTION RESCUE FACTOR 1"/>
    <property type="match status" value="1"/>
</dbReference>
<feature type="domain" description="RNA-binding S4" evidence="2">
    <location>
        <begin position="196"/>
        <end position="256"/>
    </location>
</feature>
<dbReference type="GO" id="GO:0003723">
    <property type="term" value="F:RNA binding"/>
    <property type="evidence" value="ECO:0007669"/>
    <property type="project" value="UniProtKB-KW"/>
</dbReference>
<accession>A0A1T5MGF0</accession>
<dbReference type="PROSITE" id="PS50889">
    <property type="entry name" value="S4"/>
    <property type="match status" value="1"/>
</dbReference>
<dbReference type="OrthoDB" id="9812787at2"/>
<evidence type="ECO:0000256" key="1">
    <source>
        <dbReference type="PROSITE-ProRule" id="PRU00182"/>
    </source>
</evidence>
<evidence type="ECO:0000313" key="3">
    <source>
        <dbReference type="EMBL" id="SKC87307.1"/>
    </source>
</evidence>
<dbReference type="STRING" id="36842.SAMN02194393_04689"/>
<name>A0A1T5MGF0_9FIRM</name>
<evidence type="ECO:0000313" key="4">
    <source>
        <dbReference type="Proteomes" id="UP000190285"/>
    </source>
</evidence>
<dbReference type="Pfam" id="PF17774">
    <property type="entry name" value="YlmH_RBD"/>
    <property type="match status" value="1"/>
</dbReference>
<dbReference type="Gene3D" id="3.30.1370.160">
    <property type="match status" value="1"/>
</dbReference>
<dbReference type="SMART" id="SM00363">
    <property type="entry name" value="S4"/>
    <property type="match status" value="1"/>
</dbReference>
<dbReference type="EMBL" id="FUZT01000015">
    <property type="protein sequence ID" value="SKC87307.1"/>
    <property type="molecule type" value="Genomic_DNA"/>
</dbReference>
<protein>
    <submittedName>
        <fullName evidence="3">RNA-binding protein YlmH, contains S4-like domain</fullName>
    </submittedName>
</protein>
<dbReference type="InterPro" id="IPR040591">
    <property type="entry name" value="RqcP2_RBD"/>
</dbReference>
<dbReference type="InterPro" id="IPR036986">
    <property type="entry name" value="S4_RNA-bd_sf"/>
</dbReference>
<proteinExistence type="predicted"/>
<keyword evidence="4" id="KW-1185">Reference proteome</keyword>
<dbReference type="SUPFAM" id="SSF55174">
    <property type="entry name" value="Alpha-L RNA-binding motif"/>
    <property type="match status" value="1"/>
</dbReference>
<dbReference type="PANTHER" id="PTHR13633:SF3">
    <property type="entry name" value="MITOCHONDRIAL TRANSCRIPTION RESCUE FACTOR 1"/>
    <property type="match status" value="1"/>
</dbReference>
<dbReference type="AlphaFoldDB" id="A0A1T5MGF0"/>
<dbReference type="Gene3D" id="3.10.290.10">
    <property type="entry name" value="RNA-binding S4 domain"/>
    <property type="match status" value="1"/>
</dbReference>
<organism evidence="3 4">
    <name type="scientific">Maledivibacter halophilus</name>
    <dbReference type="NCBI Taxonomy" id="36842"/>
    <lineage>
        <taxon>Bacteria</taxon>
        <taxon>Bacillati</taxon>
        <taxon>Bacillota</taxon>
        <taxon>Clostridia</taxon>
        <taxon>Peptostreptococcales</taxon>
        <taxon>Caminicellaceae</taxon>
        <taxon>Maledivibacter</taxon>
    </lineage>
</organism>
<dbReference type="InterPro" id="IPR012677">
    <property type="entry name" value="Nucleotide-bd_a/b_plait_sf"/>
</dbReference>
<dbReference type="Pfam" id="PF01479">
    <property type="entry name" value="S4"/>
    <property type="match status" value="1"/>
</dbReference>
<dbReference type="RefSeq" id="WP_079495175.1">
    <property type="nucleotide sequence ID" value="NZ_FUZT01000015.1"/>
</dbReference>